<comment type="catalytic activity">
    <reaction evidence="15 17 19">
        <text>(6S)-NADHX + ADP = AMP + phosphate + NADH + H(+)</text>
        <dbReference type="Rhea" id="RHEA:32223"/>
        <dbReference type="ChEBI" id="CHEBI:15378"/>
        <dbReference type="ChEBI" id="CHEBI:43474"/>
        <dbReference type="ChEBI" id="CHEBI:57945"/>
        <dbReference type="ChEBI" id="CHEBI:64074"/>
        <dbReference type="ChEBI" id="CHEBI:456215"/>
        <dbReference type="ChEBI" id="CHEBI:456216"/>
        <dbReference type="EC" id="4.2.1.136"/>
    </reaction>
</comment>
<dbReference type="OrthoDB" id="9806925at2"/>
<evidence type="ECO:0000256" key="11">
    <source>
        <dbReference type="ARBA" id="ARBA00023235"/>
    </source>
</evidence>
<dbReference type="SUPFAM" id="SSF64153">
    <property type="entry name" value="YjeF N-terminal domain-like"/>
    <property type="match status" value="1"/>
</dbReference>
<dbReference type="PROSITE" id="PS01050">
    <property type="entry name" value="YJEF_C_2"/>
    <property type="match status" value="1"/>
</dbReference>
<dbReference type="SUPFAM" id="SSF53613">
    <property type="entry name" value="Ribokinase-like"/>
    <property type="match status" value="1"/>
</dbReference>
<feature type="binding site" evidence="17">
    <location>
        <position position="265"/>
    </location>
    <ligand>
        <name>(6S)-NADPHX</name>
        <dbReference type="ChEBI" id="CHEBI:64076"/>
    </ligand>
</feature>
<keyword evidence="9 18" id="KW-0630">Potassium</keyword>
<dbReference type="PROSITE" id="PS51383">
    <property type="entry name" value="YJEF_C_3"/>
    <property type="match status" value="1"/>
</dbReference>
<dbReference type="HAMAP" id="MF_01965">
    <property type="entry name" value="NADHX_dehydratase"/>
    <property type="match status" value="1"/>
</dbReference>
<evidence type="ECO:0000256" key="16">
    <source>
        <dbReference type="ARBA" id="ARBA00049209"/>
    </source>
</evidence>
<dbReference type="Gene3D" id="3.40.1190.20">
    <property type="match status" value="1"/>
</dbReference>
<comment type="cofactor">
    <cofactor evidence="18 19">
        <name>K(+)</name>
        <dbReference type="ChEBI" id="CHEBI:29103"/>
    </cofactor>
    <text evidence="18 19">Binds 1 potassium ion per subunit.</text>
</comment>
<evidence type="ECO:0000256" key="18">
    <source>
        <dbReference type="HAMAP-Rule" id="MF_01966"/>
    </source>
</evidence>
<dbReference type="GO" id="GO:0046496">
    <property type="term" value="P:nicotinamide nucleotide metabolic process"/>
    <property type="evidence" value="ECO:0007669"/>
    <property type="project" value="UniProtKB-UniRule"/>
</dbReference>
<dbReference type="EC" id="4.2.1.136" evidence="19"/>
<dbReference type="Gene3D" id="3.40.50.10260">
    <property type="entry name" value="YjeF N-terminal domain"/>
    <property type="match status" value="1"/>
</dbReference>
<dbReference type="RefSeq" id="WP_072936268.1">
    <property type="nucleotide sequence ID" value="NZ_FQUG01000009.1"/>
</dbReference>
<dbReference type="GO" id="GO:0052855">
    <property type="term" value="F:ADP-dependent NAD(P)H-hydrate dehydratase activity"/>
    <property type="evidence" value="ECO:0007669"/>
    <property type="project" value="UniProtKB-UniRule"/>
</dbReference>
<comment type="function">
    <text evidence="18">Catalyzes the epimerization of the S- and R-forms of NAD(P)HX, a damaged form of NAD(P)H that is a result of enzymatic or heat-dependent hydration. This is a prerequisite for the S-specific NAD(P)H-hydrate dehydratase to allow the repair of both epimers of NAD(P)HX.</text>
</comment>
<keyword evidence="7 17" id="KW-0067">ATP-binding</keyword>
<evidence type="ECO:0000256" key="6">
    <source>
        <dbReference type="ARBA" id="ARBA00022741"/>
    </source>
</evidence>
<feature type="binding site" evidence="17">
    <location>
        <position position="336"/>
    </location>
    <ligand>
        <name>(6S)-NADPHX</name>
        <dbReference type="ChEBI" id="CHEBI:64076"/>
    </ligand>
</feature>
<comment type="function">
    <text evidence="14 19">Bifunctional enzyme that catalyzes the epimerization of the S- and R-forms of NAD(P)HX and the dehydration of the S-form of NAD(P)HX at the expense of ADP, which is converted to AMP. This allows the repair of both epimers of NAD(P)HX, a damaged form of NAD(P)H that is a result of enzymatic or heat-dependent hydration.</text>
</comment>
<feature type="binding site" evidence="18">
    <location>
        <position position="60"/>
    </location>
    <ligand>
        <name>K(+)</name>
        <dbReference type="ChEBI" id="CHEBI:29103"/>
    </ligand>
</feature>
<accession>A0A1M4ZXT4</accession>
<dbReference type="Pfam" id="PF03853">
    <property type="entry name" value="YjeF_N"/>
    <property type="match status" value="1"/>
</dbReference>
<dbReference type="InterPro" id="IPR030677">
    <property type="entry name" value="Nnr"/>
</dbReference>
<dbReference type="GO" id="GO:0110051">
    <property type="term" value="P:metabolite repair"/>
    <property type="evidence" value="ECO:0007669"/>
    <property type="project" value="TreeGrafter"/>
</dbReference>
<keyword evidence="10 17" id="KW-0520">NAD</keyword>
<evidence type="ECO:0000256" key="15">
    <source>
        <dbReference type="ARBA" id="ARBA00048238"/>
    </source>
</evidence>
<comment type="subunit">
    <text evidence="17">Homotetramer.</text>
</comment>
<dbReference type="InterPro" id="IPR036652">
    <property type="entry name" value="YjeF_N_dom_sf"/>
</dbReference>
<comment type="similarity">
    <text evidence="18">Belongs to the NnrE/AIBP family.</text>
</comment>
<evidence type="ECO:0000256" key="9">
    <source>
        <dbReference type="ARBA" id="ARBA00022958"/>
    </source>
</evidence>
<dbReference type="GO" id="GO:0005524">
    <property type="term" value="F:ATP binding"/>
    <property type="evidence" value="ECO:0007669"/>
    <property type="project" value="UniProtKB-UniRule"/>
</dbReference>
<feature type="domain" description="YjeF N-terminal" evidence="21">
    <location>
        <begin position="9"/>
        <end position="220"/>
    </location>
</feature>
<evidence type="ECO:0000256" key="7">
    <source>
        <dbReference type="ARBA" id="ARBA00022840"/>
    </source>
</evidence>
<feature type="domain" description="YjeF C-terminal" evidence="20">
    <location>
        <begin position="230"/>
        <end position="511"/>
    </location>
</feature>
<evidence type="ECO:0000256" key="8">
    <source>
        <dbReference type="ARBA" id="ARBA00022857"/>
    </source>
</evidence>
<dbReference type="GO" id="GO:0052856">
    <property type="term" value="F:NAD(P)HX epimerase activity"/>
    <property type="evidence" value="ECO:0007669"/>
    <property type="project" value="UniProtKB-UniRule"/>
</dbReference>
<dbReference type="EC" id="5.1.99.6" evidence="19"/>
<comment type="similarity">
    <text evidence="3 19">In the N-terminal section; belongs to the NnrE/AIBP family.</text>
</comment>
<dbReference type="InterPro" id="IPR000631">
    <property type="entry name" value="CARKD"/>
</dbReference>
<feature type="binding site" evidence="18">
    <location>
        <position position="167"/>
    </location>
    <ligand>
        <name>K(+)</name>
        <dbReference type="ChEBI" id="CHEBI:29103"/>
    </ligand>
</feature>
<dbReference type="HAMAP" id="MF_01966">
    <property type="entry name" value="NADHX_epimerase"/>
    <property type="match status" value="1"/>
</dbReference>
<keyword evidence="12 17" id="KW-0456">Lyase</keyword>
<evidence type="ECO:0000256" key="1">
    <source>
        <dbReference type="ARBA" id="ARBA00000013"/>
    </source>
</evidence>
<keyword evidence="11 18" id="KW-0413">Isomerase</keyword>
<feature type="binding site" evidence="17">
    <location>
        <position position="453"/>
    </location>
    <ligand>
        <name>AMP</name>
        <dbReference type="ChEBI" id="CHEBI:456215"/>
    </ligand>
</feature>
<dbReference type="InterPro" id="IPR017953">
    <property type="entry name" value="Carbohydrate_kinase_pred_CS"/>
</dbReference>
<evidence type="ECO:0000256" key="4">
    <source>
        <dbReference type="ARBA" id="ARBA00009524"/>
    </source>
</evidence>
<keyword evidence="23" id="KW-1185">Reference proteome</keyword>
<dbReference type="PROSITE" id="PS51385">
    <property type="entry name" value="YJEF_N"/>
    <property type="match status" value="1"/>
</dbReference>
<dbReference type="InterPro" id="IPR029056">
    <property type="entry name" value="Ribokinase-like"/>
</dbReference>
<evidence type="ECO:0000256" key="19">
    <source>
        <dbReference type="PIRNR" id="PIRNR017184"/>
    </source>
</evidence>
<dbReference type="GO" id="GO:0046872">
    <property type="term" value="F:metal ion binding"/>
    <property type="evidence" value="ECO:0007669"/>
    <property type="project" value="UniProtKB-UniRule"/>
</dbReference>
<comment type="catalytic activity">
    <reaction evidence="1 18 19">
        <text>(6R)-NADHX = (6S)-NADHX</text>
        <dbReference type="Rhea" id="RHEA:32215"/>
        <dbReference type="ChEBI" id="CHEBI:64074"/>
        <dbReference type="ChEBI" id="CHEBI:64075"/>
        <dbReference type="EC" id="5.1.99.6"/>
    </reaction>
</comment>
<dbReference type="PANTHER" id="PTHR12592:SF0">
    <property type="entry name" value="ATP-DEPENDENT (S)-NAD(P)H-HYDRATE DEHYDRATASE"/>
    <property type="match status" value="1"/>
</dbReference>
<dbReference type="CDD" id="cd01171">
    <property type="entry name" value="YXKO-related"/>
    <property type="match status" value="1"/>
</dbReference>
<dbReference type="NCBIfam" id="TIGR00196">
    <property type="entry name" value="yjeF_cterm"/>
    <property type="match status" value="1"/>
</dbReference>
<feature type="binding site" evidence="18">
    <location>
        <begin position="59"/>
        <end position="63"/>
    </location>
    <ligand>
        <name>(6S)-NADPHX</name>
        <dbReference type="ChEBI" id="CHEBI:64076"/>
    </ligand>
</feature>
<evidence type="ECO:0000256" key="17">
    <source>
        <dbReference type="HAMAP-Rule" id="MF_01965"/>
    </source>
</evidence>
<comment type="catalytic activity">
    <reaction evidence="2 18 19">
        <text>(6R)-NADPHX = (6S)-NADPHX</text>
        <dbReference type="Rhea" id="RHEA:32227"/>
        <dbReference type="ChEBI" id="CHEBI:64076"/>
        <dbReference type="ChEBI" id="CHEBI:64077"/>
        <dbReference type="EC" id="5.1.99.6"/>
    </reaction>
</comment>
<dbReference type="PROSITE" id="PS01049">
    <property type="entry name" value="YJEF_C_1"/>
    <property type="match status" value="1"/>
</dbReference>
<feature type="binding site" evidence="17">
    <location>
        <position position="387"/>
    </location>
    <ligand>
        <name>(6S)-NADPHX</name>
        <dbReference type="ChEBI" id="CHEBI:64076"/>
    </ligand>
</feature>
<keyword evidence="6 17" id="KW-0547">Nucleotide-binding</keyword>
<dbReference type="InterPro" id="IPR004443">
    <property type="entry name" value="YjeF_N_dom"/>
</dbReference>
<evidence type="ECO:0000256" key="5">
    <source>
        <dbReference type="ARBA" id="ARBA00022723"/>
    </source>
</evidence>
<evidence type="ECO:0000256" key="14">
    <source>
        <dbReference type="ARBA" id="ARBA00025153"/>
    </source>
</evidence>
<dbReference type="EMBL" id="FQUG01000009">
    <property type="protein sequence ID" value="SHF22873.1"/>
    <property type="molecule type" value="Genomic_DNA"/>
</dbReference>
<protein>
    <recommendedName>
        <fullName evidence="19">Bifunctional NAD(P)H-hydrate repair enzyme</fullName>
    </recommendedName>
    <alternativeName>
        <fullName evidence="19">Nicotinamide nucleotide repair protein</fullName>
    </alternativeName>
    <domain>
        <recommendedName>
            <fullName evidence="19">ADP-dependent (S)-NAD(P)H-hydrate dehydratase</fullName>
            <ecNumber evidence="19">4.2.1.136</ecNumber>
        </recommendedName>
        <alternativeName>
            <fullName evidence="19">ADP-dependent NAD(P)HX dehydratase</fullName>
        </alternativeName>
    </domain>
    <domain>
        <recommendedName>
            <fullName evidence="19">NAD(P)H-hydrate epimerase</fullName>
            <ecNumber evidence="19">5.1.99.6</ecNumber>
        </recommendedName>
    </domain>
</protein>
<feature type="binding site" evidence="17">
    <location>
        <begin position="424"/>
        <end position="428"/>
    </location>
    <ligand>
        <name>AMP</name>
        <dbReference type="ChEBI" id="CHEBI:456215"/>
    </ligand>
</feature>
<evidence type="ECO:0000259" key="20">
    <source>
        <dbReference type="PROSITE" id="PS51383"/>
    </source>
</evidence>
<evidence type="ECO:0000256" key="13">
    <source>
        <dbReference type="ARBA" id="ARBA00023268"/>
    </source>
</evidence>
<name>A0A1M4ZXT4_9FIRM</name>
<feature type="binding site" evidence="18">
    <location>
        <begin position="135"/>
        <end position="141"/>
    </location>
    <ligand>
        <name>(6S)-NADPHX</name>
        <dbReference type="ChEBI" id="CHEBI:64076"/>
    </ligand>
</feature>
<feature type="binding site" evidence="18">
    <location>
        <position position="164"/>
    </location>
    <ligand>
        <name>(6S)-NADPHX</name>
        <dbReference type="ChEBI" id="CHEBI:64076"/>
    </ligand>
</feature>
<feature type="binding site" evidence="18">
    <location>
        <position position="146"/>
    </location>
    <ligand>
        <name>(6S)-NADPHX</name>
        <dbReference type="ChEBI" id="CHEBI:64076"/>
    </ligand>
</feature>
<dbReference type="AlphaFoldDB" id="A0A1M4ZXT4"/>
<comment type="similarity">
    <text evidence="4 19">In the C-terminal section; belongs to the NnrD/CARKD family.</text>
</comment>
<dbReference type="STRING" id="1123243.SAMN02745190_02159"/>
<evidence type="ECO:0000256" key="10">
    <source>
        <dbReference type="ARBA" id="ARBA00023027"/>
    </source>
</evidence>
<evidence type="ECO:0000313" key="22">
    <source>
        <dbReference type="EMBL" id="SHF22873.1"/>
    </source>
</evidence>
<organism evidence="22 23">
    <name type="scientific">Schwartzia succinivorans DSM 10502</name>
    <dbReference type="NCBI Taxonomy" id="1123243"/>
    <lineage>
        <taxon>Bacteria</taxon>
        <taxon>Bacillati</taxon>
        <taxon>Bacillota</taxon>
        <taxon>Negativicutes</taxon>
        <taxon>Selenomonadales</taxon>
        <taxon>Selenomonadaceae</taxon>
        <taxon>Schwartzia</taxon>
    </lineage>
</organism>
<reference evidence="22 23" key="1">
    <citation type="submission" date="2016-11" db="EMBL/GenBank/DDBJ databases">
        <authorList>
            <person name="Jaros S."/>
            <person name="Januszkiewicz K."/>
            <person name="Wedrychowicz H."/>
        </authorList>
    </citation>
    <scope>NUCLEOTIDE SEQUENCE [LARGE SCALE GENOMIC DNA]</scope>
    <source>
        <strain evidence="22 23">DSM 10502</strain>
    </source>
</reference>
<dbReference type="NCBIfam" id="TIGR00197">
    <property type="entry name" value="yjeF_nterm"/>
    <property type="match status" value="1"/>
</dbReference>
<keyword evidence="13" id="KW-0511">Multifunctional enzyme</keyword>
<dbReference type="Pfam" id="PF01256">
    <property type="entry name" value="Carb_kinase"/>
    <property type="match status" value="1"/>
</dbReference>
<evidence type="ECO:0000256" key="2">
    <source>
        <dbReference type="ARBA" id="ARBA00000909"/>
    </source>
</evidence>
<gene>
    <name evidence="17" type="primary">nnrD</name>
    <name evidence="18" type="synonym">nnrE</name>
    <name evidence="22" type="ORF">SAMN02745190_02159</name>
</gene>
<feature type="binding site" evidence="17">
    <location>
        <position position="454"/>
    </location>
    <ligand>
        <name>(6S)-NADPHX</name>
        <dbReference type="ChEBI" id="CHEBI:64076"/>
    </ligand>
</feature>
<evidence type="ECO:0000313" key="23">
    <source>
        <dbReference type="Proteomes" id="UP000184404"/>
    </source>
</evidence>
<dbReference type="PIRSF" id="PIRSF017184">
    <property type="entry name" value="Nnr"/>
    <property type="match status" value="1"/>
</dbReference>
<feature type="binding site" evidence="18">
    <location>
        <position position="131"/>
    </location>
    <ligand>
        <name>K(+)</name>
        <dbReference type="ChEBI" id="CHEBI:29103"/>
    </ligand>
</feature>
<comment type="function">
    <text evidence="17">Catalyzes the dehydration of the S-form of NAD(P)HX at the expense of ADP, which is converted to AMP. Together with NAD(P)HX epimerase, which catalyzes the epimerization of the S- and R-forms, the enzyme allows the repair of both epimers of NAD(P)HX, a damaged form of NAD(P)H that is a result of enzymatic or heat-dependent hydration.</text>
</comment>
<dbReference type="PANTHER" id="PTHR12592">
    <property type="entry name" value="ATP-DEPENDENT (S)-NAD(P)H-HYDRATE DEHYDRATASE FAMILY MEMBER"/>
    <property type="match status" value="1"/>
</dbReference>
<proteinExistence type="inferred from homology"/>
<comment type="catalytic activity">
    <reaction evidence="16 17 19">
        <text>(6S)-NADPHX + ADP = AMP + phosphate + NADPH + H(+)</text>
        <dbReference type="Rhea" id="RHEA:32235"/>
        <dbReference type="ChEBI" id="CHEBI:15378"/>
        <dbReference type="ChEBI" id="CHEBI:43474"/>
        <dbReference type="ChEBI" id="CHEBI:57783"/>
        <dbReference type="ChEBI" id="CHEBI:64076"/>
        <dbReference type="ChEBI" id="CHEBI:456215"/>
        <dbReference type="ChEBI" id="CHEBI:456216"/>
        <dbReference type="EC" id="4.2.1.136"/>
    </reaction>
</comment>
<keyword evidence="8 17" id="KW-0521">NADP</keyword>
<evidence type="ECO:0000256" key="3">
    <source>
        <dbReference type="ARBA" id="ARBA00006001"/>
    </source>
</evidence>
<sequence length="514" mass="54072">MKIALSEEIRQMDKLAAEKYHIPSDILMENAGRAVMGVAGEVMDGFEAKTVCVLAGSGNNGGDAFAAARHLFNHGVRTAVFCVGSTSHFSEEAKQNFDICRALEIPVYEMKEEKDWDKLRLWLGLSDAALDGLLGTGFKGKLTENYEKAISIVNDAGIPVISIDIASGVNADTGEADTAVNASVTVTFGLPKTGQFFCPGAAHTGRLVVDDISLPPQLLTDKGIMQEYLDEETARLIMPIRAMDAYKGSCGHVAVVAGSRGMTGAAAMASEAVLRAGAGISVLATANSLTAVLAMKVTEVMVRALPELRPGVLGDDALEPLKKQAADADAVLVGPGLGRDPQTMHLVREFVKAVDKPTVIDADGLYAWQGFTQELKGLSQTVIMTPHLGEMAGLLGIKVSELRKDLIATCRRASADWNVILIVKSECTIVVYPDGRVYFTSKGNAGMATAGSGDVLAGTVAGLIKEAGPENAPLLGVYLHGAAGDLAAEENGEGLLAGDILRKLPQVRKNLNGN</sequence>
<comment type="similarity">
    <text evidence="17">Belongs to the NnrD/CARKD family.</text>
</comment>
<evidence type="ECO:0000256" key="12">
    <source>
        <dbReference type="ARBA" id="ARBA00023239"/>
    </source>
</evidence>
<keyword evidence="5 18" id="KW-0479">Metal-binding</keyword>
<dbReference type="Proteomes" id="UP000184404">
    <property type="component" value="Unassembled WGS sequence"/>
</dbReference>
<comment type="cofactor">
    <cofactor evidence="17">
        <name>Mg(2+)</name>
        <dbReference type="ChEBI" id="CHEBI:18420"/>
    </cofactor>
</comment>
<evidence type="ECO:0000259" key="21">
    <source>
        <dbReference type="PROSITE" id="PS51385"/>
    </source>
</evidence>